<evidence type="ECO:0000259" key="10">
    <source>
        <dbReference type="Pfam" id="PF08126"/>
    </source>
</evidence>
<dbReference type="InterPro" id="IPR029030">
    <property type="entry name" value="Caspase-like_dom_sf"/>
</dbReference>
<dbReference type="Pfam" id="PF18962">
    <property type="entry name" value="Por_Secre_tail"/>
    <property type="match status" value="1"/>
</dbReference>
<gene>
    <name evidence="12" type="ORF">CEE37_07715</name>
</gene>
<keyword evidence="2" id="KW-0964">Secreted</keyword>
<evidence type="ECO:0000256" key="3">
    <source>
        <dbReference type="ARBA" id="ARBA00022723"/>
    </source>
</evidence>
<evidence type="ECO:0000259" key="8">
    <source>
        <dbReference type="Pfam" id="PF01364"/>
    </source>
</evidence>
<dbReference type="InterPro" id="IPR038490">
    <property type="entry name" value="Gingipain_propep_sf"/>
</dbReference>
<dbReference type="AlphaFoldDB" id="A0A532V0V4"/>
<proteinExistence type="predicted"/>
<sequence length="1276" mass="140696">MISETRASFGLTNIGCTLVIVMASLMMLTTADAEIVTFDNAWGNSGFNLLSQDGAGVEVIFSITEMAILDMEINGSTMQMVHIPGVHLPTDAGTPNLPGSGRYIAIPQGASAYVEIVDYRTEIFKNLDIIPSAPIPAETDDSPPVYIKNPDIYNQDAYYPEAPVLLSETRNIRGVDCIILGITPFQYNPVTKELVVYRDIKVSVKFRGGNGHFGEDRLRSRYWEPILRQHLLNYASLPQVNYDQTNPTDEDNVEYVIITPDDPEFIAWADSIKQWRIQQGISTGIVTLTELGGNTWQNIYNYLITAYWTWDPAPVAVLLLGDHENSGGQNPITSPEWDDYCVSDNMYVDMTANNLPDMAISRIPANDGDDLETMVGKVLDFERNPPTDPGFYEHPLIAGGWQDDRWFILCCEVIYGYLSNELSMDPVRQYAGYSGPLPYWSTNPNTGMIVDYFGPLGLNYIPEDPSYLTNWTGSATGINSAINSGAFLVQHRDHGSVTGWGDPAYYIGNLSGLYNDMLPFVFSTNCCTGNFSVSGDCFAEAFYNMEHGALGLNAASEVSYSFVNDTYQWGVYDSMWPDFDPGYGSDSTGSPELRTCFGNASGKYYLSASGWVSNGWSKTVTYHLLHHFGDAFTTLYSQVPQELTVLHPRTISAEITEVNVSADAGAIIGLSVGEEIVGVAEATGMPQVISITPRTPGDNIVVTATLQNHFRYTGEIEVLTDQINYVLFEDLTLSDPSGNNNQQLDLGENCLLSVELKNFGTQTAINIDANISSDDPFIELIDSLEVYPNIPSLSTATADDAFEIGTVGNIPDLHQVDFNLTATNGDSTWLSQFSLTAHAPQIQYYDFFIDDVTGNDNNHLDPGETADLQVTFYNDGTGDASDASVYIEGDSPLITIPQNSGSLNLLQSDSLGTITFADVHADSTFPMEDSVKFTLMITTTGGYIGSDEFTIAVGDSRYVPSGPDAYGYYAYDEYDGLDAPDYEWLEIAPLAGGNGTELNFDPLPFTQVMLPYNFGFYGTEYDRITVHANGWVSFDTTSVFFPQNLPIPDALPPNRLIAVFWDEMDLLSGGQVSYYHDTDNHRFIVEWYQMPHMYSTTEMETYQLVLLDPAYYPSTTGDGEIIVYYNSLSNILDGCTVGIENEEGAIGLQYLYNNEYDSLAIPLEDDFTVKFTTGSVVTGIEPVASNTLPDHYSMGQNYPNPFNPNTVLSYQLPFAGLVNVKVYDISGRMVTELVNGWRDAGIHEVTFSGQGLASGIYLIRMEAGSFSDTRKMVLLK</sequence>
<keyword evidence="3" id="KW-0479">Metal-binding</keyword>
<dbReference type="Gene3D" id="3.40.50.10390">
    <property type="entry name" value="Gingipain r, domain 1"/>
    <property type="match status" value="1"/>
</dbReference>
<keyword evidence="5" id="KW-0378">Hydrolase</keyword>
<accession>A0A532V0V4</accession>
<feature type="domain" description="Gingipain propeptide" evidence="10">
    <location>
        <begin position="49"/>
        <end position="207"/>
    </location>
</feature>
<evidence type="ECO:0000313" key="13">
    <source>
        <dbReference type="Proteomes" id="UP000319619"/>
    </source>
</evidence>
<evidence type="ECO:0000256" key="4">
    <source>
        <dbReference type="ARBA" id="ARBA00022729"/>
    </source>
</evidence>
<protein>
    <recommendedName>
        <fullName evidence="14">Gingipain R</fullName>
    </recommendedName>
</protein>
<keyword evidence="7" id="KW-0865">Zymogen</keyword>
<comment type="caution">
    <text evidence="12">The sequence shown here is derived from an EMBL/GenBank/DDBJ whole genome shotgun (WGS) entry which is preliminary data.</text>
</comment>
<evidence type="ECO:0000313" key="12">
    <source>
        <dbReference type="EMBL" id="TKJ40840.1"/>
    </source>
</evidence>
<feature type="domain" description="Gingipain" evidence="8">
    <location>
        <begin position="255"/>
        <end position="632"/>
    </location>
</feature>
<dbReference type="Gene3D" id="2.60.40.3800">
    <property type="match status" value="1"/>
</dbReference>
<evidence type="ECO:0000256" key="6">
    <source>
        <dbReference type="ARBA" id="ARBA00022837"/>
    </source>
</evidence>
<dbReference type="GO" id="GO:0004197">
    <property type="term" value="F:cysteine-type endopeptidase activity"/>
    <property type="evidence" value="ECO:0007669"/>
    <property type="project" value="InterPro"/>
</dbReference>
<feature type="domain" description="Peptidase C25 Ig-like" evidence="9">
    <location>
        <begin position="640"/>
        <end position="715"/>
    </location>
</feature>
<dbReference type="InterPro" id="IPR026444">
    <property type="entry name" value="Secre_tail"/>
</dbReference>
<dbReference type="InterPro" id="IPR013783">
    <property type="entry name" value="Ig-like_fold"/>
</dbReference>
<evidence type="ECO:0000256" key="5">
    <source>
        <dbReference type="ARBA" id="ARBA00022801"/>
    </source>
</evidence>
<name>A0A532V0V4_UNCL8</name>
<evidence type="ECO:0000256" key="1">
    <source>
        <dbReference type="ARBA" id="ARBA00004613"/>
    </source>
</evidence>
<dbReference type="InterPro" id="IPR005536">
    <property type="entry name" value="Peptidase_C25_Ig-like_domain"/>
</dbReference>
<comment type="subcellular location">
    <subcellularLocation>
        <location evidence="1">Secreted</location>
    </subcellularLocation>
</comment>
<keyword evidence="6" id="KW-0106">Calcium</keyword>
<dbReference type="Pfam" id="PF01364">
    <property type="entry name" value="Peptidase_C25"/>
    <property type="match status" value="1"/>
</dbReference>
<dbReference type="Gene3D" id="3.40.50.1460">
    <property type="match status" value="1"/>
</dbReference>
<dbReference type="InterPro" id="IPR012600">
    <property type="entry name" value="Propeptide_C25"/>
</dbReference>
<dbReference type="InterPro" id="IPR001769">
    <property type="entry name" value="Gingipain"/>
</dbReference>
<dbReference type="Pfam" id="PF03785">
    <property type="entry name" value="Peptidase_C25_C"/>
    <property type="match status" value="1"/>
</dbReference>
<dbReference type="InterPro" id="IPR029031">
    <property type="entry name" value="Gingipain_N_sf"/>
</dbReference>
<evidence type="ECO:0008006" key="14">
    <source>
        <dbReference type="Google" id="ProtNLM"/>
    </source>
</evidence>
<dbReference type="Gene3D" id="2.60.40.4070">
    <property type="match status" value="1"/>
</dbReference>
<evidence type="ECO:0000256" key="2">
    <source>
        <dbReference type="ARBA" id="ARBA00022525"/>
    </source>
</evidence>
<organism evidence="12 13">
    <name type="scientific">candidate division LCP-89 bacterium B3_LCP</name>
    <dbReference type="NCBI Taxonomy" id="2012998"/>
    <lineage>
        <taxon>Bacteria</taxon>
        <taxon>Pseudomonadati</taxon>
        <taxon>Bacteria division LCP-89</taxon>
    </lineage>
</organism>
<evidence type="ECO:0000259" key="11">
    <source>
        <dbReference type="Pfam" id="PF18962"/>
    </source>
</evidence>
<dbReference type="Gene3D" id="2.60.40.10">
    <property type="entry name" value="Immunoglobulins"/>
    <property type="match status" value="1"/>
</dbReference>
<keyword evidence="4" id="KW-0732">Signal</keyword>
<dbReference type="GO" id="GO:0005576">
    <property type="term" value="C:extracellular region"/>
    <property type="evidence" value="ECO:0007669"/>
    <property type="project" value="UniProtKB-SubCell"/>
</dbReference>
<dbReference type="SUPFAM" id="SSF52129">
    <property type="entry name" value="Caspase-like"/>
    <property type="match status" value="1"/>
</dbReference>
<evidence type="ECO:0000256" key="7">
    <source>
        <dbReference type="ARBA" id="ARBA00023145"/>
    </source>
</evidence>
<evidence type="ECO:0000259" key="9">
    <source>
        <dbReference type="Pfam" id="PF03785"/>
    </source>
</evidence>
<dbReference type="EMBL" id="NJBN01000004">
    <property type="protein sequence ID" value="TKJ40840.1"/>
    <property type="molecule type" value="Genomic_DNA"/>
</dbReference>
<dbReference type="Pfam" id="PF08126">
    <property type="entry name" value="Propeptide_C25"/>
    <property type="match status" value="1"/>
</dbReference>
<reference evidence="12 13" key="1">
    <citation type="submission" date="2017-06" db="EMBL/GenBank/DDBJ databases">
        <title>Novel microbial phyla capable of carbon fixation and sulfur reduction in deep-sea sediments.</title>
        <authorList>
            <person name="Huang J."/>
            <person name="Baker B."/>
            <person name="Wang Y."/>
        </authorList>
    </citation>
    <scope>NUCLEOTIDE SEQUENCE [LARGE SCALE GENOMIC DNA]</scope>
    <source>
        <strain evidence="12">B3_LCP</strain>
    </source>
</reference>
<feature type="domain" description="Secretion system C-terminal sorting" evidence="11">
    <location>
        <begin position="1198"/>
        <end position="1273"/>
    </location>
</feature>
<dbReference type="GO" id="GO:0006508">
    <property type="term" value="P:proteolysis"/>
    <property type="evidence" value="ECO:0007669"/>
    <property type="project" value="InterPro"/>
</dbReference>
<dbReference type="GO" id="GO:0046872">
    <property type="term" value="F:metal ion binding"/>
    <property type="evidence" value="ECO:0007669"/>
    <property type="project" value="UniProtKB-KW"/>
</dbReference>
<dbReference type="NCBIfam" id="TIGR04183">
    <property type="entry name" value="Por_Secre_tail"/>
    <property type="match status" value="1"/>
</dbReference>
<dbReference type="Proteomes" id="UP000319619">
    <property type="component" value="Unassembled WGS sequence"/>
</dbReference>